<dbReference type="AlphaFoldDB" id="A0A7C8RCS4"/>
<evidence type="ECO:0000256" key="2">
    <source>
        <dbReference type="SAM" id="SignalP"/>
    </source>
</evidence>
<evidence type="ECO:0000313" key="3">
    <source>
        <dbReference type="EMBL" id="KAF3277922.1"/>
    </source>
</evidence>
<feature type="chain" id="PRO_5028872196" evidence="2">
    <location>
        <begin position="24"/>
        <end position="987"/>
    </location>
</feature>
<dbReference type="Proteomes" id="UP000474640">
    <property type="component" value="Unassembled WGS sequence"/>
</dbReference>
<feature type="signal peptide" evidence="2">
    <location>
        <begin position="1"/>
        <end position="23"/>
    </location>
</feature>
<name>A0A7C8RCS4_ORBOL</name>
<keyword evidence="2" id="KW-0732">Signal</keyword>
<dbReference type="EMBL" id="JAABOJ010000026">
    <property type="protein sequence ID" value="KAF3277922.1"/>
    <property type="molecule type" value="Genomic_DNA"/>
</dbReference>
<evidence type="ECO:0000313" key="4">
    <source>
        <dbReference type="Proteomes" id="UP000474640"/>
    </source>
</evidence>
<evidence type="ECO:0000256" key="1">
    <source>
        <dbReference type="SAM" id="MobiDB-lite"/>
    </source>
</evidence>
<feature type="region of interest" description="Disordered" evidence="1">
    <location>
        <begin position="508"/>
        <end position="530"/>
    </location>
</feature>
<sequence>MYISSRFNLFVVALIALVSFCTARTTITSQSCSTRYCANPTKVFRTTKTIHKTVRYTVTRWKTSTKYRSTHTLTSTKYATTTSYATSTLRTVTIIIGTTTRTQTLVNSVYATEPYTITSVRTIVSTPTYTVPAASGFLAVDNDPDNSASPEYTALPEPDRKRDINVDIKPRDPANKYAAAVTCTKTLITKTGTSDLWKTTTKTAGVTTKLVYKTLTITRTATKTVTAKNAPTTRVIVTKYTSIFGTSTTTIWTMNPITVSTTVSLTSQATTTVYAACANSNITPDYVINPPRALSNYGPAPEEKVVEIIADGSPETCCMLCHTYSGPGKCMGSIYNFRGAEIPEEDCPDAFRDGVFLGWEFCPNDPDDWMRCQLIISEDEEATCRTHGFELIPYVFGKTRMKEISNGPGFPQFASPPIHLSQYPTTQSSPDSSPLRQLAATSRHFRATVKSQYKAYVQHQYPTVYSHVIARHSASLDQVDWSSLATQSEKLCHRWNLRQFSLSKLQTVEPSPARQHDSHHRSTVKPSHSYSPCIDVSESINGTETLVIGQGPSVALRTGEYGAWQEIKRKGMTPGADDILSVHIYNPDTVISTRSSSVEIISNVSGADDGNPPRIVGVTELFPSGPKNPTGGISSSCLDTTSSSSSTRSFAITTSITSSDSHSLQLFTLNTTSSTPSFPKTPTITSPLPSKPYTSTFITNTTIATGHRSGLTVHNLTPSEISSTTIPQPLTSYNHALSVHSLTRLSSSPAFSPSIFASGWSDGITRLFDIRANAYVAEYENPVSNEAVPVYSLLHTAPLGNILLSGSSLHHAVEVHDLRYCGNMVGYFSPYAFDPASLNDGEKMRDIVSEGGLLFFDNVAGARLPTARRNGYTRNSGKGTSSIYSLSSPSPSSGKVYIGAENTVLQMDFRKRKVGREWGLGLSNVEKVRKKEMERGATFNVPMYWFDPAKGVGEEEGGVNGRWWCGSGKAAFKVNERSAVRGRDGWR</sequence>
<protein>
    <submittedName>
        <fullName evidence="3">Uncharacterized protein</fullName>
    </submittedName>
</protein>
<accession>A0A7C8RCS4</accession>
<dbReference type="OrthoDB" id="1259151at2759"/>
<reference evidence="3 4" key="1">
    <citation type="submission" date="2020-01" db="EMBL/GenBank/DDBJ databases">
        <authorList>
            <person name="Palmer J.M."/>
        </authorList>
    </citation>
    <scope>NUCLEOTIDE SEQUENCE [LARGE SCALE GENOMIC DNA]</scope>
    <source>
        <strain evidence="3 4">TWF970</strain>
    </source>
</reference>
<proteinExistence type="predicted"/>
<dbReference type="SUPFAM" id="SSF50978">
    <property type="entry name" value="WD40 repeat-like"/>
    <property type="match status" value="1"/>
</dbReference>
<gene>
    <name evidence="3" type="ORF">TWF970_004800</name>
</gene>
<comment type="caution">
    <text evidence="3">The sequence shown here is derived from an EMBL/GenBank/DDBJ whole genome shotgun (WGS) entry which is preliminary data.</text>
</comment>
<organism evidence="3 4">
    <name type="scientific">Orbilia oligospora</name>
    <name type="common">Nematode-trapping fungus</name>
    <name type="synonym">Arthrobotrys oligospora</name>
    <dbReference type="NCBI Taxonomy" id="2813651"/>
    <lineage>
        <taxon>Eukaryota</taxon>
        <taxon>Fungi</taxon>
        <taxon>Dikarya</taxon>
        <taxon>Ascomycota</taxon>
        <taxon>Pezizomycotina</taxon>
        <taxon>Orbiliomycetes</taxon>
        <taxon>Orbiliales</taxon>
        <taxon>Orbiliaceae</taxon>
        <taxon>Orbilia</taxon>
    </lineage>
</organism>
<dbReference type="InterPro" id="IPR036322">
    <property type="entry name" value="WD40_repeat_dom_sf"/>
</dbReference>